<evidence type="ECO:0000256" key="1">
    <source>
        <dbReference type="SAM" id="MobiDB-lite"/>
    </source>
</evidence>
<reference evidence="2" key="1">
    <citation type="journal article" date="2023" name="G3 (Bethesda)">
        <title>A reference genome for the long-term kleptoplast-retaining sea slug Elysia crispata morphotype clarki.</title>
        <authorList>
            <person name="Eastman K.E."/>
            <person name="Pendleton A.L."/>
            <person name="Shaikh M.A."/>
            <person name="Suttiyut T."/>
            <person name="Ogas R."/>
            <person name="Tomko P."/>
            <person name="Gavelis G."/>
            <person name="Widhalm J.R."/>
            <person name="Wisecaver J.H."/>
        </authorList>
    </citation>
    <scope>NUCLEOTIDE SEQUENCE</scope>
    <source>
        <strain evidence="2">ECLA1</strain>
    </source>
</reference>
<dbReference type="Proteomes" id="UP001283361">
    <property type="component" value="Unassembled WGS sequence"/>
</dbReference>
<dbReference type="AlphaFoldDB" id="A0AAE1BAV4"/>
<feature type="region of interest" description="Disordered" evidence="1">
    <location>
        <begin position="15"/>
        <end position="48"/>
    </location>
</feature>
<evidence type="ECO:0000313" key="2">
    <source>
        <dbReference type="EMBL" id="KAK3802959.1"/>
    </source>
</evidence>
<proteinExistence type="predicted"/>
<keyword evidence="3" id="KW-1185">Reference proteome</keyword>
<comment type="caution">
    <text evidence="2">The sequence shown here is derived from an EMBL/GenBank/DDBJ whole genome shotgun (WGS) entry which is preliminary data.</text>
</comment>
<organism evidence="2 3">
    <name type="scientific">Elysia crispata</name>
    <name type="common">lettuce slug</name>
    <dbReference type="NCBI Taxonomy" id="231223"/>
    <lineage>
        <taxon>Eukaryota</taxon>
        <taxon>Metazoa</taxon>
        <taxon>Spiralia</taxon>
        <taxon>Lophotrochozoa</taxon>
        <taxon>Mollusca</taxon>
        <taxon>Gastropoda</taxon>
        <taxon>Heterobranchia</taxon>
        <taxon>Euthyneura</taxon>
        <taxon>Panpulmonata</taxon>
        <taxon>Sacoglossa</taxon>
        <taxon>Placobranchoidea</taxon>
        <taxon>Plakobranchidae</taxon>
        <taxon>Elysia</taxon>
    </lineage>
</organism>
<sequence>MVVFLNLQGKPQLLTLDKERREKDKDMTREKGKRKRMGDLRREESPGLVPPAALRQSAHSTQPKWRGVICRAVPALALHNVTSCYSPCRMLGHCFSQAYADHSSRRQGMSVDSRVEERQAAEKEREEKTSTKCITRYRANEFTRSENYRARLNLGEITRAPYLPDPSQGQVLSKRFHRDRLIQGELHTGTDLTSSIPPRDKDRPEGRVWQDARSVVLISLVDVSLARPNTPRLISSATFENSRQTS</sequence>
<feature type="region of interest" description="Disordered" evidence="1">
    <location>
        <begin position="183"/>
        <end position="207"/>
    </location>
</feature>
<evidence type="ECO:0000313" key="3">
    <source>
        <dbReference type="Proteomes" id="UP001283361"/>
    </source>
</evidence>
<dbReference type="EMBL" id="JAWDGP010000204">
    <property type="protein sequence ID" value="KAK3802959.1"/>
    <property type="molecule type" value="Genomic_DNA"/>
</dbReference>
<feature type="compositionally biased region" description="Basic and acidic residues" evidence="1">
    <location>
        <begin position="16"/>
        <end position="30"/>
    </location>
</feature>
<protein>
    <submittedName>
        <fullName evidence="2">Uncharacterized protein</fullName>
    </submittedName>
</protein>
<name>A0AAE1BAV4_9GAST</name>
<feature type="compositionally biased region" description="Basic and acidic residues" evidence="1">
    <location>
        <begin position="113"/>
        <end position="128"/>
    </location>
</feature>
<feature type="compositionally biased region" description="Basic and acidic residues" evidence="1">
    <location>
        <begin position="198"/>
        <end position="207"/>
    </location>
</feature>
<accession>A0AAE1BAV4</accession>
<gene>
    <name evidence="2" type="ORF">RRG08_051714</name>
</gene>
<feature type="region of interest" description="Disordered" evidence="1">
    <location>
        <begin position="102"/>
        <end position="128"/>
    </location>
</feature>